<dbReference type="AlphaFoldDB" id="A0A8X6SFY9"/>
<accession>A0A8X6SFY9</accession>
<organism evidence="2 3">
    <name type="scientific">Trichonephila clavipes</name>
    <name type="common">Golden silk orbweaver</name>
    <name type="synonym">Nephila clavipes</name>
    <dbReference type="NCBI Taxonomy" id="2585209"/>
    <lineage>
        <taxon>Eukaryota</taxon>
        <taxon>Metazoa</taxon>
        <taxon>Ecdysozoa</taxon>
        <taxon>Arthropoda</taxon>
        <taxon>Chelicerata</taxon>
        <taxon>Arachnida</taxon>
        <taxon>Araneae</taxon>
        <taxon>Araneomorphae</taxon>
        <taxon>Entelegynae</taxon>
        <taxon>Araneoidea</taxon>
        <taxon>Nephilidae</taxon>
        <taxon>Trichonephila</taxon>
    </lineage>
</organism>
<proteinExistence type="predicted"/>
<dbReference type="InterPro" id="IPR021613">
    <property type="entry name" value="Receptor_IA-2_dom"/>
</dbReference>
<evidence type="ECO:0000313" key="2">
    <source>
        <dbReference type="EMBL" id="GFY07701.1"/>
    </source>
</evidence>
<keyword evidence="3" id="KW-1185">Reference proteome</keyword>
<evidence type="ECO:0000313" key="3">
    <source>
        <dbReference type="Proteomes" id="UP000887159"/>
    </source>
</evidence>
<dbReference type="Pfam" id="PF11548">
    <property type="entry name" value="Receptor_IA-2"/>
    <property type="match status" value="1"/>
</dbReference>
<dbReference type="InterPro" id="IPR038112">
    <property type="entry name" value="Receptor_IA-2_ectodomain_sf"/>
</dbReference>
<name>A0A8X6SFY9_TRICX</name>
<comment type="caution">
    <text evidence="2">The sequence shown here is derived from an EMBL/GenBank/DDBJ whole genome shotgun (WGS) entry which is preliminary data.</text>
</comment>
<dbReference type="Proteomes" id="UP000887159">
    <property type="component" value="Unassembled WGS sequence"/>
</dbReference>
<protein>
    <recommendedName>
        <fullName evidence="1">Protein-tyrosine phosphatase receptor IA-2 ectodomain domain-containing protein</fullName>
    </recommendedName>
</protein>
<gene>
    <name evidence="2" type="ORF">TNCV_4095711</name>
</gene>
<dbReference type="Gene3D" id="3.30.70.2470">
    <property type="entry name" value="Protein-tyrosine phosphatase receptor IA-2 ectodomain"/>
    <property type="match status" value="1"/>
</dbReference>
<feature type="domain" description="Protein-tyrosine phosphatase receptor IA-2 ectodomain" evidence="1">
    <location>
        <begin position="19"/>
        <end position="72"/>
    </location>
</feature>
<evidence type="ECO:0000259" key="1">
    <source>
        <dbReference type="Pfam" id="PF11548"/>
    </source>
</evidence>
<sequence>MKFDLQVRPTMYNKRRSPSEENALNLVKALEKFLELDRGSFSNIKVKGQRITFKVNPNSKGYNATEVATKADLSPHHRISPIQLCPRLSLCRALG</sequence>
<dbReference type="EMBL" id="BMAU01021276">
    <property type="protein sequence ID" value="GFY07701.1"/>
    <property type="molecule type" value="Genomic_DNA"/>
</dbReference>
<reference evidence="2" key="1">
    <citation type="submission" date="2020-08" db="EMBL/GenBank/DDBJ databases">
        <title>Multicomponent nature underlies the extraordinary mechanical properties of spider dragline silk.</title>
        <authorList>
            <person name="Kono N."/>
            <person name="Nakamura H."/>
            <person name="Mori M."/>
            <person name="Yoshida Y."/>
            <person name="Ohtoshi R."/>
            <person name="Malay A.D."/>
            <person name="Moran D.A.P."/>
            <person name="Tomita M."/>
            <person name="Numata K."/>
            <person name="Arakawa K."/>
        </authorList>
    </citation>
    <scope>NUCLEOTIDE SEQUENCE</scope>
</reference>